<name>A0A375CLV5_9BURK</name>
<dbReference type="Pfam" id="PF04335">
    <property type="entry name" value="VirB8"/>
    <property type="match status" value="1"/>
</dbReference>
<dbReference type="SUPFAM" id="SSF54427">
    <property type="entry name" value="NTF2-like"/>
    <property type="match status" value="1"/>
</dbReference>
<dbReference type="Proteomes" id="UP000257139">
    <property type="component" value="Plasmid CBM2594_p"/>
</dbReference>
<evidence type="ECO:0000256" key="3">
    <source>
        <dbReference type="ARBA" id="ARBA00022989"/>
    </source>
</evidence>
<dbReference type="InterPro" id="IPR032710">
    <property type="entry name" value="NTF2-like_dom_sf"/>
</dbReference>
<dbReference type="InterPro" id="IPR007430">
    <property type="entry name" value="VirB8"/>
</dbReference>
<keyword evidence="2" id="KW-0812">Transmembrane</keyword>
<gene>
    <name evidence="6" type="primary">trbF</name>
    <name evidence="7" type="ORF">CBM2586_P100020</name>
    <name evidence="6" type="ORF">CBM2589_P100020</name>
    <name evidence="8" type="ORF">CBM2594_P40021</name>
    <name evidence="9" type="ORF">CBM2636_P20022</name>
</gene>
<dbReference type="Proteomes" id="UP000256297">
    <property type="component" value="Plasmid CBM2589_p"/>
</dbReference>
<dbReference type="Proteomes" id="UP000257016">
    <property type="component" value="Unassembled WGS sequence"/>
</dbReference>
<geneLocation type="plasmid" evidence="10">
    <name>cbm2636p</name>
</geneLocation>
<evidence type="ECO:0000313" key="10">
    <source>
        <dbReference type="Proteomes" id="UP000254259"/>
    </source>
</evidence>
<reference evidence="10 11" key="1">
    <citation type="submission" date="2018-01" db="EMBL/GenBank/DDBJ databases">
        <authorList>
            <person name="Clerissi C."/>
        </authorList>
    </citation>
    <scope>NUCLEOTIDE SEQUENCE</scope>
    <source>
        <strain evidence="7">Cupriavidus taiwanensis LMG 19430</strain>
        <strain evidence="6">Cupriavidus taiwanensis STM 3521</strain>
        <strain evidence="8">Cupriavidus taiwanensis STM 6021</strain>
        <strain evidence="9">Cupriavidus taiwanensis SWF 66322</strain>
        <plasmid evidence="11">cbm2594_p</plasmid>
        <plasmid evidence="9">CBM2636p</plasmid>
        <plasmid evidence="10">cbm2636p</plasmid>
    </source>
</reference>
<evidence type="ECO:0000256" key="1">
    <source>
        <dbReference type="ARBA" id="ARBA00004167"/>
    </source>
</evidence>
<keyword evidence="4" id="KW-0472">Membrane</keyword>
<proteinExistence type="predicted"/>
<evidence type="ECO:0000313" key="11">
    <source>
        <dbReference type="Proteomes" id="UP000257139"/>
    </source>
</evidence>
<protein>
    <submittedName>
        <fullName evidence="9">Type IV secretory pathway, conjugal transfert protein ()</fullName>
    </submittedName>
    <submittedName>
        <fullName evidence="6">Type IV secretory pathway, conjugal transfert protein (Putative)</fullName>
    </submittedName>
</protein>
<evidence type="ECO:0000313" key="8">
    <source>
        <dbReference type="EMBL" id="SPC25442.1"/>
    </source>
</evidence>
<evidence type="ECO:0000313" key="7">
    <source>
        <dbReference type="EMBL" id="SOY77326.1"/>
    </source>
</evidence>
<keyword evidence="3" id="KW-1133">Transmembrane helix</keyword>
<dbReference type="GeneID" id="29763749"/>
<comment type="subcellular location">
    <subcellularLocation>
        <location evidence="1">Membrane</location>
        <topology evidence="1">Single-pass membrane protein</topology>
    </subcellularLocation>
</comment>
<dbReference type="CDD" id="cd16425">
    <property type="entry name" value="TrbF"/>
    <property type="match status" value="1"/>
</dbReference>
<dbReference type="EMBL" id="OGUU01000039">
    <property type="protein sequence ID" value="SPC25442.1"/>
    <property type="molecule type" value="Genomic_DNA"/>
</dbReference>
<evidence type="ECO:0000259" key="5">
    <source>
        <dbReference type="Pfam" id="PF04335"/>
    </source>
</evidence>
<sequence length="235" mass="26359">MLFSRKSTDKAKPLTVAPGMYGEERPEQVVFDRTTRITVDRNHWKLATAGAACLALVAILTREPPPSVVKVVGVSADATGKPITRELDAFHPDERQVQAALKDLVQRWFTIEPILTPQIESSRMAANLRSVREQMLGSAKEQFKAWVDEDEPFRQVMASPTLTREPRFTNIASLPDSTVVVEFVTTTTEDGYKPRKQRYAITFRYQVKPADKEAMLGTNPFGVFPIFFSIQKSAA</sequence>
<evidence type="ECO:0000313" key="9">
    <source>
        <dbReference type="EMBL" id="SPD69335.1"/>
    </source>
</evidence>
<dbReference type="EMBL" id="OFSN01000029">
    <property type="protein sequence ID" value="SOY77326.1"/>
    <property type="molecule type" value="Genomic_DNA"/>
</dbReference>
<dbReference type="InterPro" id="IPR035658">
    <property type="entry name" value="TrbF"/>
</dbReference>
<dbReference type="Proteomes" id="UP000254259">
    <property type="component" value="Plasmid CBM2636p"/>
</dbReference>
<evidence type="ECO:0000256" key="2">
    <source>
        <dbReference type="ARBA" id="ARBA00022692"/>
    </source>
</evidence>
<dbReference type="OMA" id="RVEANHW"/>
<dbReference type="RefSeq" id="WP_012354569.1">
    <property type="nucleotide sequence ID" value="NZ_CBCRZP010000053.1"/>
</dbReference>
<accession>A0A375CLV5</accession>
<geneLocation type="plasmid" evidence="11">
    <name>cbm2594_p</name>
</geneLocation>
<evidence type="ECO:0000313" key="6">
    <source>
        <dbReference type="EMBL" id="SOY75247.1"/>
    </source>
</evidence>
<dbReference type="EMBL" id="OFSP01000041">
    <property type="protein sequence ID" value="SOY75247.1"/>
    <property type="molecule type" value="Genomic_DNA"/>
</dbReference>
<dbReference type="GO" id="GO:0016020">
    <property type="term" value="C:membrane"/>
    <property type="evidence" value="ECO:0007669"/>
    <property type="project" value="UniProtKB-SubCell"/>
</dbReference>
<feature type="domain" description="Bacterial virulence protein VirB8" evidence="5">
    <location>
        <begin position="26"/>
        <end position="232"/>
    </location>
</feature>
<dbReference type="EMBL" id="LT984815">
    <property type="protein sequence ID" value="SPD69335.1"/>
    <property type="molecule type" value="Genomic_DNA"/>
</dbReference>
<keyword evidence="9" id="KW-0614">Plasmid</keyword>
<organism evidence="6">
    <name type="scientific">Cupriavidus taiwanensis</name>
    <dbReference type="NCBI Taxonomy" id="164546"/>
    <lineage>
        <taxon>Bacteria</taxon>
        <taxon>Pseudomonadati</taxon>
        <taxon>Pseudomonadota</taxon>
        <taxon>Betaproteobacteria</taxon>
        <taxon>Burkholderiales</taxon>
        <taxon>Burkholderiaceae</taxon>
        <taxon>Cupriavidus</taxon>
    </lineage>
</organism>
<evidence type="ECO:0000256" key="4">
    <source>
        <dbReference type="ARBA" id="ARBA00023136"/>
    </source>
</evidence>
<dbReference type="Gene3D" id="3.10.450.230">
    <property type="entry name" value="VirB8 protein"/>
    <property type="match status" value="1"/>
</dbReference>
<geneLocation type="plasmid" evidence="9">
    <name>CBM2636p</name>
</geneLocation>
<dbReference type="AlphaFoldDB" id="A0A375CLV5"/>